<gene>
    <name evidence="1" type="ORF">OEV82_10375</name>
</gene>
<comment type="caution">
    <text evidence="1">The sequence shown here is derived from an EMBL/GenBank/DDBJ whole genome shotgun (WGS) entry which is preliminary data.</text>
</comment>
<accession>A0ABT2WIN0</accession>
<protein>
    <submittedName>
        <fullName evidence="1">Uncharacterized protein</fullName>
    </submittedName>
</protein>
<evidence type="ECO:0000313" key="2">
    <source>
        <dbReference type="Proteomes" id="UP001208656"/>
    </source>
</evidence>
<name>A0ABT2WIN0_9BACI</name>
<dbReference type="EMBL" id="JAOUSE010000031">
    <property type="protein sequence ID" value="MCU9594841.1"/>
    <property type="molecule type" value="Genomic_DNA"/>
</dbReference>
<evidence type="ECO:0000313" key="1">
    <source>
        <dbReference type="EMBL" id="MCU9594841.1"/>
    </source>
</evidence>
<keyword evidence="2" id="KW-1185">Reference proteome</keyword>
<proteinExistence type="predicted"/>
<dbReference type="RefSeq" id="WP_173660491.1">
    <property type="nucleotide sequence ID" value="NZ_JAOUSE010000031.1"/>
</dbReference>
<dbReference type="Proteomes" id="UP001208656">
    <property type="component" value="Unassembled WGS sequence"/>
</dbReference>
<sequence length="74" mass="7858">MLRELLKRLKIAGLTIDAVYTLPTNVAGQPQLVGVRVVDVSLTSVTFESVGSPAPELITVAIDKIVAIEHPPVP</sequence>
<reference evidence="1 2" key="1">
    <citation type="submission" date="2022-10" db="EMBL/GenBank/DDBJ databases">
        <title>Description of Fervidibacillus gen. nov. in the family Fervidibacillaceae fam. nov. with two species, Fervidibacillus albus sp. nov., and Fervidibacillus halotolerans sp. nov., isolated from tidal flat sediments.</title>
        <authorList>
            <person name="Kwon K.K."/>
            <person name="Yang S.-H."/>
        </authorList>
    </citation>
    <scope>NUCLEOTIDE SEQUENCE [LARGE SCALE GENOMIC DNA]</scope>
    <source>
        <strain evidence="1 2">DSM 23332</strain>
    </source>
</reference>
<organism evidence="1 2">
    <name type="scientific">Pallidibacillus thermolactis</name>
    <dbReference type="NCBI Taxonomy" id="251051"/>
    <lineage>
        <taxon>Bacteria</taxon>
        <taxon>Bacillati</taxon>
        <taxon>Bacillota</taxon>
        <taxon>Bacilli</taxon>
        <taxon>Bacillales</taxon>
        <taxon>Bacillaceae</taxon>
        <taxon>Pallidibacillus</taxon>
    </lineage>
</organism>